<name>A0A1H9D480_9FLAO</name>
<dbReference type="EMBL" id="FOEI01000006">
    <property type="protein sequence ID" value="SEQ08159.1"/>
    <property type="molecule type" value="Genomic_DNA"/>
</dbReference>
<evidence type="ECO:0000313" key="2">
    <source>
        <dbReference type="Proteomes" id="UP000198648"/>
    </source>
</evidence>
<accession>A0A1H9D480</accession>
<dbReference type="STRING" id="1299341.SAMN05444005_10618"/>
<gene>
    <name evidence="1" type="ORF">SAMN05444005_10618</name>
</gene>
<sequence>MPNSISLRNFIVGALLLLSVLSCQKKESKNVENEKIIADNYTLMVPKDFEKTNKLNELAKIQFQKVDEDLYFIVLEETKQSFADAVKLKIHDTTPNLYGYFKVVTNHFKEITKNLKVNDVGRTKIDSCNAIIFSMFGQTLDNGKSVFYRYALIEDDKNYYQIMSWTNIHHKEKLIGRMDNIIHSFKMKK</sequence>
<organism evidence="1 2">
    <name type="scientific">Flavobacterium urocaniciphilum</name>
    <dbReference type="NCBI Taxonomy" id="1299341"/>
    <lineage>
        <taxon>Bacteria</taxon>
        <taxon>Pseudomonadati</taxon>
        <taxon>Bacteroidota</taxon>
        <taxon>Flavobacteriia</taxon>
        <taxon>Flavobacteriales</taxon>
        <taxon>Flavobacteriaceae</taxon>
        <taxon>Flavobacterium</taxon>
    </lineage>
</organism>
<dbReference type="AlphaFoldDB" id="A0A1H9D480"/>
<dbReference type="Proteomes" id="UP000198648">
    <property type="component" value="Unassembled WGS sequence"/>
</dbReference>
<keyword evidence="2" id="KW-1185">Reference proteome</keyword>
<proteinExistence type="predicted"/>
<dbReference type="RefSeq" id="WP_091468790.1">
    <property type="nucleotide sequence ID" value="NZ_FOEI01000006.1"/>
</dbReference>
<evidence type="ECO:0000313" key="1">
    <source>
        <dbReference type="EMBL" id="SEQ08159.1"/>
    </source>
</evidence>
<reference evidence="1 2" key="1">
    <citation type="submission" date="2016-10" db="EMBL/GenBank/DDBJ databases">
        <authorList>
            <person name="de Groot N.N."/>
        </authorList>
    </citation>
    <scope>NUCLEOTIDE SEQUENCE [LARGE SCALE GENOMIC DNA]</scope>
    <source>
        <strain evidence="1 2">DSM 27078</strain>
    </source>
</reference>
<protein>
    <submittedName>
        <fullName evidence="1">Uncharacterized protein</fullName>
    </submittedName>
</protein>
<dbReference type="OrthoDB" id="1151021at2"/>